<dbReference type="SUPFAM" id="SSF49870">
    <property type="entry name" value="Osmotin, thaumatin-like protein"/>
    <property type="match status" value="1"/>
</dbReference>
<dbReference type="Gene3D" id="2.60.110.10">
    <property type="entry name" value="Thaumatin"/>
    <property type="match status" value="1"/>
</dbReference>
<protein>
    <submittedName>
        <fullName evidence="2">Uncharacterized protein</fullName>
    </submittedName>
</protein>
<sequence>MQIITSASLLLLTAIGGPAALAQPVAAPESNTITVEHTPDGTAIFPTNPSADANLRIQSTTKCITFTSDNPNWRYANTGPWGSATGTFGSGTKTICVPQNDGAGGAMYIGTEANPGPGNTKLEIFLPTSGTAYGDVSLVDGYSLSVRCSSGSAAFGGNTNLWKTGYQCYDTSLLSRNICKNARGYADAQKDVTNFFQQGVKNGNSFCIWKNCAQVPGFPVTNSISCHVSGGR</sequence>
<gene>
    <name evidence="2" type="ORF">HETSPECPRED_005989</name>
</gene>
<evidence type="ECO:0000313" key="2">
    <source>
        <dbReference type="EMBL" id="CAF9905910.1"/>
    </source>
</evidence>
<dbReference type="InterPro" id="IPR037176">
    <property type="entry name" value="Osmotin/thaumatin-like_sf"/>
</dbReference>
<name>A0A8H3EHX1_9LECA</name>
<evidence type="ECO:0000313" key="3">
    <source>
        <dbReference type="Proteomes" id="UP000664521"/>
    </source>
</evidence>
<feature type="signal peptide" evidence="1">
    <location>
        <begin position="1"/>
        <end position="22"/>
    </location>
</feature>
<organism evidence="2 3">
    <name type="scientific">Heterodermia speciosa</name>
    <dbReference type="NCBI Taxonomy" id="116794"/>
    <lineage>
        <taxon>Eukaryota</taxon>
        <taxon>Fungi</taxon>
        <taxon>Dikarya</taxon>
        <taxon>Ascomycota</taxon>
        <taxon>Pezizomycotina</taxon>
        <taxon>Lecanoromycetes</taxon>
        <taxon>OSLEUM clade</taxon>
        <taxon>Lecanoromycetidae</taxon>
        <taxon>Caliciales</taxon>
        <taxon>Physciaceae</taxon>
        <taxon>Heterodermia</taxon>
    </lineage>
</organism>
<feature type="chain" id="PRO_5034816594" evidence="1">
    <location>
        <begin position="23"/>
        <end position="232"/>
    </location>
</feature>
<dbReference type="AlphaFoldDB" id="A0A8H3EHX1"/>
<dbReference type="Proteomes" id="UP000664521">
    <property type="component" value="Unassembled WGS sequence"/>
</dbReference>
<dbReference type="OrthoDB" id="5412752at2759"/>
<dbReference type="EMBL" id="CAJPDS010000004">
    <property type="protein sequence ID" value="CAF9905910.1"/>
    <property type="molecule type" value="Genomic_DNA"/>
</dbReference>
<comment type="caution">
    <text evidence="2">The sequence shown here is derived from an EMBL/GenBank/DDBJ whole genome shotgun (WGS) entry which is preliminary data.</text>
</comment>
<proteinExistence type="predicted"/>
<evidence type="ECO:0000256" key="1">
    <source>
        <dbReference type="SAM" id="SignalP"/>
    </source>
</evidence>
<keyword evidence="1" id="KW-0732">Signal</keyword>
<keyword evidence="3" id="KW-1185">Reference proteome</keyword>
<accession>A0A8H3EHX1</accession>
<reference evidence="2" key="1">
    <citation type="submission" date="2021-03" db="EMBL/GenBank/DDBJ databases">
        <authorList>
            <person name="Tagirdzhanova G."/>
        </authorList>
    </citation>
    <scope>NUCLEOTIDE SEQUENCE</scope>
</reference>